<keyword evidence="7 14" id="KW-0812">Transmembrane</keyword>
<evidence type="ECO:0000256" key="3">
    <source>
        <dbReference type="ARBA" id="ARBA00012438"/>
    </source>
</evidence>
<accession>A0A917CM42</accession>
<evidence type="ECO:0000256" key="12">
    <source>
        <dbReference type="ARBA" id="ARBA00023012"/>
    </source>
</evidence>
<keyword evidence="6" id="KW-0808">Transferase</keyword>
<organism evidence="17 18">
    <name type="scientific">Paenibacillus abyssi</name>
    <dbReference type="NCBI Taxonomy" id="1340531"/>
    <lineage>
        <taxon>Bacteria</taxon>
        <taxon>Bacillati</taxon>
        <taxon>Bacillota</taxon>
        <taxon>Bacilli</taxon>
        <taxon>Bacillales</taxon>
        <taxon>Paenibacillaceae</taxon>
        <taxon>Paenibacillus</taxon>
    </lineage>
</organism>
<comment type="subcellular location">
    <subcellularLocation>
        <location evidence="2">Cell membrane</location>
        <topology evidence="2">Multi-pass membrane protein</topology>
    </subcellularLocation>
</comment>
<dbReference type="SUPFAM" id="SSF55874">
    <property type="entry name" value="ATPase domain of HSP90 chaperone/DNA topoisomerase II/histidine kinase"/>
    <property type="match status" value="1"/>
</dbReference>
<evidence type="ECO:0000313" key="17">
    <source>
        <dbReference type="EMBL" id="GGF90765.1"/>
    </source>
</evidence>
<keyword evidence="11 14" id="KW-1133">Transmembrane helix</keyword>
<keyword evidence="9 17" id="KW-0418">Kinase</keyword>
<dbReference type="CDD" id="cd00082">
    <property type="entry name" value="HisKA"/>
    <property type="match status" value="1"/>
</dbReference>
<keyword evidence="13 14" id="KW-0472">Membrane</keyword>
<dbReference type="PANTHER" id="PTHR45528:SF1">
    <property type="entry name" value="SENSOR HISTIDINE KINASE CPXA"/>
    <property type="match status" value="1"/>
</dbReference>
<dbReference type="SMART" id="SM00388">
    <property type="entry name" value="HisKA"/>
    <property type="match status" value="1"/>
</dbReference>
<dbReference type="Pfam" id="PF02518">
    <property type="entry name" value="HATPase_c"/>
    <property type="match status" value="1"/>
</dbReference>
<keyword evidence="18" id="KW-1185">Reference proteome</keyword>
<dbReference type="FunFam" id="1.10.287.130:FF:000001">
    <property type="entry name" value="Two-component sensor histidine kinase"/>
    <property type="match status" value="1"/>
</dbReference>
<dbReference type="PROSITE" id="PS50109">
    <property type="entry name" value="HIS_KIN"/>
    <property type="match status" value="1"/>
</dbReference>
<evidence type="ECO:0000256" key="14">
    <source>
        <dbReference type="SAM" id="Phobius"/>
    </source>
</evidence>
<keyword evidence="4" id="KW-1003">Cell membrane</keyword>
<dbReference type="InterPro" id="IPR004358">
    <property type="entry name" value="Sig_transdc_His_kin-like_C"/>
</dbReference>
<comment type="caution">
    <text evidence="17">The sequence shown here is derived from an EMBL/GenBank/DDBJ whole genome shotgun (WGS) entry which is preliminary data.</text>
</comment>
<dbReference type="Pfam" id="PF00672">
    <property type="entry name" value="HAMP"/>
    <property type="match status" value="1"/>
</dbReference>
<evidence type="ECO:0000256" key="5">
    <source>
        <dbReference type="ARBA" id="ARBA00022553"/>
    </source>
</evidence>
<dbReference type="FunFam" id="3.30.565.10:FF:000006">
    <property type="entry name" value="Sensor histidine kinase WalK"/>
    <property type="match status" value="1"/>
</dbReference>
<dbReference type="InterPro" id="IPR050398">
    <property type="entry name" value="HssS/ArlS-like"/>
</dbReference>
<feature type="domain" description="Histidine kinase" evidence="15">
    <location>
        <begin position="247"/>
        <end position="465"/>
    </location>
</feature>
<reference evidence="17" key="2">
    <citation type="submission" date="2020-09" db="EMBL/GenBank/DDBJ databases">
        <authorList>
            <person name="Sun Q."/>
            <person name="Zhou Y."/>
        </authorList>
    </citation>
    <scope>NUCLEOTIDE SEQUENCE</scope>
    <source>
        <strain evidence="17">CGMCC 1.12987</strain>
    </source>
</reference>
<evidence type="ECO:0000256" key="7">
    <source>
        <dbReference type="ARBA" id="ARBA00022692"/>
    </source>
</evidence>
<evidence type="ECO:0000256" key="1">
    <source>
        <dbReference type="ARBA" id="ARBA00000085"/>
    </source>
</evidence>
<evidence type="ECO:0000256" key="13">
    <source>
        <dbReference type="ARBA" id="ARBA00023136"/>
    </source>
</evidence>
<keyword evidence="8" id="KW-0547">Nucleotide-binding</keyword>
<dbReference type="SUPFAM" id="SSF158472">
    <property type="entry name" value="HAMP domain-like"/>
    <property type="match status" value="1"/>
</dbReference>
<dbReference type="InterPro" id="IPR003660">
    <property type="entry name" value="HAMP_dom"/>
</dbReference>
<dbReference type="RefSeq" id="WP_188528685.1">
    <property type="nucleotide sequence ID" value="NZ_BMGR01000001.1"/>
</dbReference>
<feature type="transmembrane region" description="Helical" evidence="14">
    <location>
        <begin position="159"/>
        <end position="185"/>
    </location>
</feature>
<feature type="domain" description="HAMP" evidence="16">
    <location>
        <begin position="187"/>
        <end position="239"/>
    </location>
</feature>
<evidence type="ECO:0000256" key="4">
    <source>
        <dbReference type="ARBA" id="ARBA00022475"/>
    </source>
</evidence>
<evidence type="ECO:0000256" key="10">
    <source>
        <dbReference type="ARBA" id="ARBA00022840"/>
    </source>
</evidence>
<dbReference type="PRINTS" id="PR00344">
    <property type="entry name" value="BCTRLSENSOR"/>
</dbReference>
<dbReference type="InterPro" id="IPR036890">
    <property type="entry name" value="HATPase_C_sf"/>
</dbReference>
<evidence type="ECO:0000256" key="11">
    <source>
        <dbReference type="ARBA" id="ARBA00022989"/>
    </source>
</evidence>
<dbReference type="GO" id="GO:0005886">
    <property type="term" value="C:plasma membrane"/>
    <property type="evidence" value="ECO:0007669"/>
    <property type="project" value="UniProtKB-SubCell"/>
</dbReference>
<proteinExistence type="predicted"/>
<evidence type="ECO:0000259" key="16">
    <source>
        <dbReference type="PROSITE" id="PS50885"/>
    </source>
</evidence>
<dbReference type="SMART" id="SM00387">
    <property type="entry name" value="HATPase_c"/>
    <property type="match status" value="1"/>
</dbReference>
<dbReference type="Proteomes" id="UP000644756">
    <property type="component" value="Unassembled WGS sequence"/>
</dbReference>
<sequence length="468" mass="52213">MRVLKLNSIASKLGTMLVLIFLALILLIEGVLYGLFIRFYTNDTISYLNQRSHNYATILTDHFDPATMEHVVSMESSSNNLLLILDASGNILRGSQGISQLSLAYLNDIITHGNEGHGPVIASNWKEEDYFVTEADISSDGQTVGKVIMFSPTSPIRKAVATLNTTFIGVAIIGLVISAVLIYLVSNRIVQPLLRIIHITKRISDGHHDWELTQKGTDEIAQLSKAVNQMSQNIQYYKQQRNQFLADISHELRTPLTYIKGYSELLNKDQIPDDQDRNKYLSLLHSQSIQLQRLVQDLFDLANLEQGSFTFECKRISVEKVILNALDLMAEPIQSASISLTYSPSPASIYVWGDERRLQQVIINLLENAKRYTNKDGTIHLATHNENNLCFIKVSDTGIGIPAKDLPHIWERLYRVDKSRSRVTGGAGLGLAICKEIITLHKGDISIDSVEGVGTTFTITLPPYSADS</sequence>
<dbReference type="InterPro" id="IPR003661">
    <property type="entry name" value="HisK_dim/P_dom"/>
</dbReference>
<evidence type="ECO:0000256" key="8">
    <source>
        <dbReference type="ARBA" id="ARBA00022741"/>
    </source>
</evidence>
<reference evidence="17" key="1">
    <citation type="journal article" date="2014" name="Int. J. Syst. Evol. Microbiol.">
        <title>Complete genome sequence of Corynebacterium casei LMG S-19264T (=DSM 44701T), isolated from a smear-ripened cheese.</title>
        <authorList>
            <consortium name="US DOE Joint Genome Institute (JGI-PGF)"/>
            <person name="Walter F."/>
            <person name="Albersmeier A."/>
            <person name="Kalinowski J."/>
            <person name="Ruckert C."/>
        </authorList>
    </citation>
    <scope>NUCLEOTIDE SEQUENCE</scope>
    <source>
        <strain evidence="17">CGMCC 1.12987</strain>
    </source>
</reference>
<dbReference type="CDD" id="cd06225">
    <property type="entry name" value="HAMP"/>
    <property type="match status" value="1"/>
</dbReference>
<dbReference type="PANTHER" id="PTHR45528">
    <property type="entry name" value="SENSOR HISTIDINE KINASE CPXA"/>
    <property type="match status" value="1"/>
</dbReference>
<dbReference type="PROSITE" id="PS50885">
    <property type="entry name" value="HAMP"/>
    <property type="match status" value="1"/>
</dbReference>
<dbReference type="InterPro" id="IPR003594">
    <property type="entry name" value="HATPase_dom"/>
</dbReference>
<dbReference type="Gene3D" id="1.10.287.130">
    <property type="match status" value="1"/>
</dbReference>
<evidence type="ECO:0000256" key="9">
    <source>
        <dbReference type="ARBA" id="ARBA00022777"/>
    </source>
</evidence>
<dbReference type="GO" id="GO:0000155">
    <property type="term" value="F:phosphorelay sensor kinase activity"/>
    <property type="evidence" value="ECO:0007669"/>
    <property type="project" value="InterPro"/>
</dbReference>
<evidence type="ECO:0000256" key="2">
    <source>
        <dbReference type="ARBA" id="ARBA00004651"/>
    </source>
</evidence>
<feature type="transmembrane region" description="Helical" evidence="14">
    <location>
        <begin position="16"/>
        <end position="41"/>
    </location>
</feature>
<dbReference type="SUPFAM" id="SSF47384">
    <property type="entry name" value="Homodimeric domain of signal transducing histidine kinase"/>
    <property type="match status" value="1"/>
</dbReference>
<dbReference type="GO" id="GO:0005524">
    <property type="term" value="F:ATP binding"/>
    <property type="evidence" value="ECO:0007669"/>
    <property type="project" value="UniProtKB-KW"/>
</dbReference>
<keyword evidence="10" id="KW-0067">ATP-binding</keyword>
<evidence type="ECO:0000313" key="18">
    <source>
        <dbReference type="Proteomes" id="UP000644756"/>
    </source>
</evidence>
<evidence type="ECO:0000259" key="15">
    <source>
        <dbReference type="PROSITE" id="PS50109"/>
    </source>
</evidence>
<dbReference type="SMART" id="SM00304">
    <property type="entry name" value="HAMP"/>
    <property type="match status" value="1"/>
</dbReference>
<comment type="catalytic activity">
    <reaction evidence="1">
        <text>ATP + protein L-histidine = ADP + protein N-phospho-L-histidine.</text>
        <dbReference type="EC" id="2.7.13.3"/>
    </reaction>
</comment>
<dbReference type="AlphaFoldDB" id="A0A917CM42"/>
<keyword evidence="5" id="KW-0597">Phosphoprotein</keyword>
<protein>
    <recommendedName>
        <fullName evidence="3">histidine kinase</fullName>
        <ecNumber evidence="3">2.7.13.3</ecNumber>
    </recommendedName>
</protein>
<dbReference type="Gene3D" id="3.30.565.10">
    <property type="entry name" value="Histidine kinase-like ATPase, C-terminal domain"/>
    <property type="match status" value="1"/>
</dbReference>
<dbReference type="InterPro" id="IPR036097">
    <property type="entry name" value="HisK_dim/P_sf"/>
</dbReference>
<name>A0A917CM42_9BACL</name>
<dbReference type="Gene3D" id="6.10.340.10">
    <property type="match status" value="1"/>
</dbReference>
<dbReference type="Pfam" id="PF00512">
    <property type="entry name" value="HisKA"/>
    <property type="match status" value="1"/>
</dbReference>
<keyword evidence="12" id="KW-0902">Two-component regulatory system</keyword>
<dbReference type="EMBL" id="BMGR01000001">
    <property type="protein sequence ID" value="GGF90765.1"/>
    <property type="molecule type" value="Genomic_DNA"/>
</dbReference>
<dbReference type="InterPro" id="IPR005467">
    <property type="entry name" value="His_kinase_dom"/>
</dbReference>
<evidence type="ECO:0000256" key="6">
    <source>
        <dbReference type="ARBA" id="ARBA00022679"/>
    </source>
</evidence>
<dbReference type="EC" id="2.7.13.3" evidence="3"/>
<gene>
    <name evidence="17" type="primary">lcoS</name>
    <name evidence="17" type="ORF">GCM10010916_05130</name>
</gene>